<reference evidence="6" key="1">
    <citation type="submission" date="2014-05" db="EMBL/GenBank/DDBJ databases">
        <title>The transcriptome of the halophilic microalga Tetraselmis sp. GSL018 isolated from the Great Salt Lake, Utah.</title>
        <authorList>
            <person name="Jinkerson R.E."/>
            <person name="D'Adamo S."/>
            <person name="Posewitz M.C."/>
        </authorList>
    </citation>
    <scope>NUCLEOTIDE SEQUENCE</scope>
    <source>
        <strain evidence="6">GSL018</strain>
    </source>
</reference>
<dbReference type="InterPro" id="IPR036770">
    <property type="entry name" value="Ankyrin_rpt-contain_sf"/>
</dbReference>
<dbReference type="PANTHER" id="PTHR24180">
    <property type="entry name" value="CYCLIN-DEPENDENT KINASE INHIBITOR 2C-RELATED"/>
    <property type="match status" value="1"/>
</dbReference>
<dbReference type="PROSITE" id="PS50297">
    <property type="entry name" value="ANK_REP_REGION"/>
    <property type="match status" value="2"/>
</dbReference>
<feature type="compositionally biased region" description="Low complexity" evidence="4">
    <location>
        <begin position="76"/>
        <end position="87"/>
    </location>
</feature>
<dbReference type="InterPro" id="IPR002110">
    <property type="entry name" value="Ankyrin_rpt"/>
</dbReference>
<feature type="region of interest" description="Disordered" evidence="4">
    <location>
        <begin position="63"/>
        <end position="96"/>
    </location>
</feature>
<protein>
    <submittedName>
        <fullName evidence="6">Ankyrin repeat domain-containing protein 2</fullName>
    </submittedName>
</protein>
<feature type="compositionally biased region" description="Acidic residues" evidence="4">
    <location>
        <begin position="202"/>
        <end position="215"/>
    </location>
</feature>
<dbReference type="PROSITE" id="PS50088">
    <property type="entry name" value="ANK_REPEAT"/>
    <property type="match status" value="3"/>
</dbReference>
<proteinExistence type="predicted"/>
<gene>
    <name evidence="6" type="ORF">TSPGSL018_15142</name>
</gene>
<evidence type="ECO:0000256" key="2">
    <source>
        <dbReference type="ARBA" id="ARBA00023043"/>
    </source>
</evidence>
<evidence type="ECO:0000256" key="3">
    <source>
        <dbReference type="PROSITE-ProRule" id="PRU00023"/>
    </source>
</evidence>
<name>A0A061S6A5_9CHLO</name>
<dbReference type="SMART" id="SM00248">
    <property type="entry name" value="ANK"/>
    <property type="match status" value="3"/>
</dbReference>
<feature type="repeat" description="ANK" evidence="3">
    <location>
        <begin position="217"/>
        <end position="249"/>
    </location>
</feature>
<keyword evidence="2 3" id="KW-0040">ANK repeat</keyword>
<evidence type="ECO:0000259" key="5">
    <source>
        <dbReference type="Pfam" id="PF17830"/>
    </source>
</evidence>
<dbReference type="EMBL" id="GBEZ01006999">
    <property type="protein sequence ID" value="JAC78430.1"/>
    <property type="molecule type" value="Transcribed_RNA"/>
</dbReference>
<dbReference type="Pfam" id="PF12796">
    <property type="entry name" value="Ank_2"/>
    <property type="match status" value="1"/>
</dbReference>
<dbReference type="PANTHER" id="PTHR24180:SF45">
    <property type="entry name" value="POLY [ADP-RIBOSE] POLYMERASE TANKYRASE"/>
    <property type="match status" value="1"/>
</dbReference>
<dbReference type="SUPFAM" id="SSF48403">
    <property type="entry name" value="Ankyrin repeat"/>
    <property type="match status" value="1"/>
</dbReference>
<dbReference type="InterPro" id="IPR051637">
    <property type="entry name" value="Ank_repeat_dom-contain_49"/>
</dbReference>
<keyword evidence="1" id="KW-0677">Repeat</keyword>
<evidence type="ECO:0000256" key="1">
    <source>
        <dbReference type="ARBA" id="ARBA00022737"/>
    </source>
</evidence>
<dbReference type="Pfam" id="PF17830">
    <property type="entry name" value="STI1-HOP_DP"/>
    <property type="match status" value="1"/>
</dbReference>
<accession>A0A061S6A5</accession>
<sequence>MADKSGAGAAGASGALGGFDLSALQNVLSDPSIKQMAEQIAQDPAFSQMTKTLQESMAGLVTPGAEGDVSQAGTQSTASETEASNSSGPQPHFDPTKYMDAMTNVLQNPQFMQMAEKLGQQIMQQDPMMAEMVRGMQNPAYRENIEGKLKELKDDAELAPILEELERDGPAAMMKYWNDPNVLSKLGKAMGTAFDTVPSNEDGGEGQQGDEEGEEYEEEMTLHSTSSAGDYQAMEALLDAGADKDEKDEEGRTALHFACGYGELKCAELLIARGANVDITDSNKNTALHYAAGYGQDACCELLLKSGASVSAKNLDGKTPLEVAKLNQQDKVSAILEKASYV</sequence>
<feature type="domain" description="STI1/HOP DP" evidence="5">
    <location>
        <begin position="148"/>
        <end position="191"/>
    </location>
</feature>
<dbReference type="AlphaFoldDB" id="A0A061S6A5"/>
<feature type="region of interest" description="Disordered" evidence="4">
    <location>
        <begin position="194"/>
        <end position="215"/>
    </location>
</feature>
<feature type="repeat" description="ANK" evidence="3">
    <location>
        <begin position="283"/>
        <end position="315"/>
    </location>
</feature>
<evidence type="ECO:0000256" key="4">
    <source>
        <dbReference type="SAM" id="MobiDB-lite"/>
    </source>
</evidence>
<organism evidence="6">
    <name type="scientific">Tetraselmis sp. GSL018</name>
    <dbReference type="NCBI Taxonomy" id="582737"/>
    <lineage>
        <taxon>Eukaryota</taxon>
        <taxon>Viridiplantae</taxon>
        <taxon>Chlorophyta</taxon>
        <taxon>core chlorophytes</taxon>
        <taxon>Chlorodendrophyceae</taxon>
        <taxon>Chlorodendrales</taxon>
        <taxon>Chlorodendraceae</taxon>
        <taxon>Tetraselmis</taxon>
    </lineage>
</organism>
<evidence type="ECO:0000313" key="6">
    <source>
        <dbReference type="EMBL" id="JAC78430.1"/>
    </source>
</evidence>
<dbReference type="Gene3D" id="1.25.40.20">
    <property type="entry name" value="Ankyrin repeat-containing domain"/>
    <property type="match status" value="2"/>
</dbReference>
<dbReference type="PRINTS" id="PR01415">
    <property type="entry name" value="ANKYRIN"/>
</dbReference>
<feature type="repeat" description="ANK" evidence="3">
    <location>
        <begin position="250"/>
        <end position="282"/>
    </location>
</feature>
<dbReference type="InterPro" id="IPR041243">
    <property type="entry name" value="STI1/HOP_DP"/>
</dbReference>